<dbReference type="Gene3D" id="3.40.50.720">
    <property type="entry name" value="NAD(P)-binding Rossmann-like Domain"/>
    <property type="match status" value="1"/>
</dbReference>
<dbReference type="SUPFAM" id="SSF51735">
    <property type="entry name" value="NAD(P)-binding Rossmann-fold domains"/>
    <property type="match status" value="1"/>
</dbReference>
<evidence type="ECO:0000256" key="1">
    <source>
        <dbReference type="SAM" id="MobiDB-lite"/>
    </source>
</evidence>
<dbReference type="AlphaFoldDB" id="A0A9W6ZJP3"/>
<dbReference type="OrthoDB" id="188836at2759"/>
<dbReference type="InterPro" id="IPR036869">
    <property type="entry name" value="J_dom_sf"/>
</dbReference>
<keyword evidence="4" id="KW-1185">Reference proteome</keyword>
<dbReference type="InterPro" id="IPR003781">
    <property type="entry name" value="CoA-bd"/>
</dbReference>
<dbReference type="InterPro" id="IPR036291">
    <property type="entry name" value="NAD(P)-bd_dom_sf"/>
</dbReference>
<gene>
    <name evidence="3" type="ORF">TrRE_jg11529</name>
</gene>
<evidence type="ECO:0000313" key="3">
    <source>
        <dbReference type="EMBL" id="GMH54006.1"/>
    </source>
</evidence>
<name>A0A9W6ZJP3_9STRA</name>
<protein>
    <recommendedName>
        <fullName evidence="2">CoA-binding domain-containing protein</fullName>
    </recommendedName>
</protein>
<comment type="caution">
    <text evidence="3">The sequence shown here is derived from an EMBL/GenBank/DDBJ whole genome shotgun (WGS) entry which is preliminary data.</text>
</comment>
<sequence>MGEITLNPVPDVPKKKNLPPHLARVQSFKKESKAALSKPFARSPSKEKTSLSGEVVAQVKEEGNKAETTKSFVQIHEAYKCLSDAPSRSAYDSNLSIHRTSTFPSSCVDTKPHSSPVTSSELSRYRGEIFDISSISPELCSLPGSPVSPPVSCYVFSCDRCQEETVFRASDLGPRGEEGECYGCGVGIWCVGVPRGGGGGDMLEARNWAVCGDVLNPNKAASECVETLRKGGKRVHLVDPRSPAGSGTTGSCPGTFTDIASVTGSVDAVNLCINPRLGIELVKQAKERGVKNVFVQPGAGSREIEEFARENGMVLRAGCVIVEMTGEHFNPPT</sequence>
<dbReference type="EMBL" id="BRXZ01003395">
    <property type="protein sequence ID" value="GMH54006.1"/>
    <property type="molecule type" value="Genomic_DNA"/>
</dbReference>
<feature type="domain" description="CoA-binding" evidence="2">
    <location>
        <begin position="206"/>
        <end position="324"/>
    </location>
</feature>
<accession>A0A9W6ZJP3</accession>
<dbReference type="Gene3D" id="1.10.287.110">
    <property type="entry name" value="DnaJ domain"/>
    <property type="match status" value="1"/>
</dbReference>
<dbReference type="PANTHER" id="PTHR33303:SF2">
    <property type="entry name" value="COA-BINDING DOMAIN-CONTAINING PROTEIN"/>
    <property type="match status" value="1"/>
</dbReference>
<dbReference type="PANTHER" id="PTHR33303">
    <property type="entry name" value="CYTOPLASMIC PROTEIN-RELATED"/>
    <property type="match status" value="1"/>
</dbReference>
<dbReference type="Pfam" id="PF13380">
    <property type="entry name" value="CoA_binding_2"/>
    <property type="match status" value="1"/>
</dbReference>
<dbReference type="Proteomes" id="UP001165082">
    <property type="component" value="Unassembled WGS sequence"/>
</dbReference>
<evidence type="ECO:0000259" key="2">
    <source>
        <dbReference type="Pfam" id="PF13380"/>
    </source>
</evidence>
<evidence type="ECO:0000313" key="4">
    <source>
        <dbReference type="Proteomes" id="UP001165082"/>
    </source>
</evidence>
<feature type="region of interest" description="Disordered" evidence="1">
    <location>
        <begin position="27"/>
        <end position="52"/>
    </location>
</feature>
<organism evidence="3 4">
    <name type="scientific">Triparma retinervis</name>
    <dbReference type="NCBI Taxonomy" id="2557542"/>
    <lineage>
        <taxon>Eukaryota</taxon>
        <taxon>Sar</taxon>
        <taxon>Stramenopiles</taxon>
        <taxon>Ochrophyta</taxon>
        <taxon>Bolidophyceae</taxon>
        <taxon>Parmales</taxon>
        <taxon>Triparmaceae</taxon>
        <taxon>Triparma</taxon>
    </lineage>
</organism>
<reference evidence="3" key="1">
    <citation type="submission" date="2022-07" db="EMBL/GenBank/DDBJ databases">
        <title>Genome analysis of Parmales, a sister group of diatoms, reveals the evolutionary specialization of diatoms from phago-mixotrophs to photoautotrophs.</title>
        <authorList>
            <person name="Ban H."/>
            <person name="Sato S."/>
            <person name="Yoshikawa S."/>
            <person name="Kazumasa Y."/>
            <person name="Nakamura Y."/>
            <person name="Ichinomiya M."/>
            <person name="Saitoh K."/>
            <person name="Sato N."/>
            <person name="Blanc-Mathieu R."/>
            <person name="Endo H."/>
            <person name="Kuwata A."/>
            <person name="Ogata H."/>
        </authorList>
    </citation>
    <scope>NUCLEOTIDE SEQUENCE</scope>
</reference>
<proteinExistence type="predicted"/>